<comment type="function">
    <text evidence="1">Could be part of a sulfur-relay system.</text>
</comment>
<dbReference type="InterPro" id="IPR027396">
    <property type="entry name" value="DsrEFH-like"/>
</dbReference>
<evidence type="ECO:0000256" key="4">
    <source>
        <dbReference type="ARBA" id="ARBA00017149"/>
    </source>
</evidence>
<evidence type="ECO:0000256" key="2">
    <source>
        <dbReference type="ARBA" id="ARBA00004496"/>
    </source>
</evidence>
<evidence type="ECO:0000313" key="5">
    <source>
        <dbReference type="EMBL" id="WPC74398.1"/>
    </source>
</evidence>
<dbReference type="InterPro" id="IPR003787">
    <property type="entry name" value="Sulphur_relay_DsrE/F-like"/>
</dbReference>
<comment type="subcellular location">
    <subcellularLocation>
        <location evidence="2">Cytoplasm</location>
    </subcellularLocation>
</comment>
<dbReference type="Proteomes" id="UP001304071">
    <property type="component" value="Chromosome 1"/>
</dbReference>
<comment type="similarity">
    <text evidence="3">Belongs to the DsrF/TusC family.</text>
</comment>
<evidence type="ECO:0000256" key="1">
    <source>
        <dbReference type="ARBA" id="ARBA00002850"/>
    </source>
</evidence>
<dbReference type="NCBIfam" id="NF001238">
    <property type="entry name" value="PRK00211.1"/>
    <property type="match status" value="1"/>
</dbReference>
<dbReference type="PANTHER" id="PTHR38780">
    <property type="entry name" value="PROTEIN TUSC"/>
    <property type="match status" value="1"/>
</dbReference>
<gene>
    <name evidence="5" type="primary">tusC</name>
    <name evidence="5" type="ORF">R8Z52_03900</name>
</gene>
<dbReference type="SUPFAM" id="SSF75169">
    <property type="entry name" value="DsrEFH-like"/>
    <property type="match status" value="1"/>
</dbReference>
<reference evidence="5 6" key="1">
    <citation type="submission" date="2023-11" db="EMBL/GenBank/DDBJ databases">
        <title>Plant-associative lifestyle of Vibrio porteresiae and its evolutionary dynamics.</title>
        <authorList>
            <person name="Rameshkumar N."/>
            <person name="Kirti K."/>
        </authorList>
    </citation>
    <scope>NUCLEOTIDE SEQUENCE [LARGE SCALE GENOMIC DNA]</scope>
    <source>
        <strain evidence="5 6">MSSRF30</strain>
    </source>
</reference>
<dbReference type="InterPro" id="IPR017462">
    <property type="entry name" value="Sulphur_relay_TusC/DsrF"/>
</dbReference>
<proteinExistence type="inferred from homology"/>
<dbReference type="NCBIfam" id="TIGR03010">
    <property type="entry name" value="sulf_tusC_dsrF"/>
    <property type="match status" value="1"/>
</dbReference>
<keyword evidence="6" id="KW-1185">Reference proteome</keyword>
<evidence type="ECO:0000313" key="6">
    <source>
        <dbReference type="Proteomes" id="UP001304071"/>
    </source>
</evidence>
<dbReference type="Gene3D" id="3.40.1260.10">
    <property type="entry name" value="DsrEFH-like"/>
    <property type="match status" value="1"/>
</dbReference>
<dbReference type="RefSeq" id="WP_261894602.1">
    <property type="nucleotide sequence ID" value="NZ_AP024895.1"/>
</dbReference>
<name>A0ABZ0QD58_9VIBR</name>
<dbReference type="GO" id="GO:0016740">
    <property type="term" value="F:transferase activity"/>
    <property type="evidence" value="ECO:0007669"/>
    <property type="project" value="UniProtKB-KW"/>
</dbReference>
<organism evidence="5 6">
    <name type="scientific">Vibrio porteresiae DSM 19223</name>
    <dbReference type="NCBI Taxonomy" id="1123496"/>
    <lineage>
        <taxon>Bacteria</taxon>
        <taxon>Pseudomonadati</taxon>
        <taxon>Pseudomonadota</taxon>
        <taxon>Gammaproteobacteria</taxon>
        <taxon>Vibrionales</taxon>
        <taxon>Vibrionaceae</taxon>
        <taxon>Vibrio</taxon>
    </lineage>
</organism>
<dbReference type="PANTHER" id="PTHR38780:SF1">
    <property type="entry name" value="PROTEIN TUSC"/>
    <property type="match status" value="1"/>
</dbReference>
<evidence type="ECO:0000256" key="3">
    <source>
        <dbReference type="ARBA" id="ARBA00005996"/>
    </source>
</evidence>
<keyword evidence="5" id="KW-0808">Transferase</keyword>
<dbReference type="EMBL" id="CP138203">
    <property type="protein sequence ID" value="WPC74398.1"/>
    <property type="molecule type" value="Genomic_DNA"/>
</dbReference>
<sequence>MSKLAFVFHTAPHQTSAGREALDAVLAASAYSEEIGVFFIGEGVLQLLQSQQPDLILSRNYISAFKLLDLYDIEARFICQDSLNAWGIDVSELIIDGEVIPRKNVAEQLASFDKIVNY</sequence>
<dbReference type="Pfam" id="PF02635">
    <property type="entry name" value="DsrE"/>
    <property type="match status" value="1"/>
</dbReference>
<accession>A0ABZ0QD58</accession>
<protein>
    <recommendedName>
        <fullName evidence="4">Protein TusC homolog</fullName>
    </recommendedName>
</protein>